<accession>A0A6J7DA34</accession>
<gene>
    <name evidence="2" type="ORF">UFOPK3317_00679</name>
</gene>
<dbReference type="AlphaFoldDB" id="A0A6J7DA34"/>
<reference evidence="2" key="1">
    <citation type="submission" date="2020-05" db="EMBL/GenBank/DDBJ databases">
        <authorList>
            <person name="Chiriac C."/>
            <person name="Salcher M."/>
            <person name="Ghai R."/>
            <person name="Kavagutti S V."/>
        </authorList>
    </citation>
    <scope>NUCLEOTIDE SEQUENCE</scope>
</reference>
<protein>
    <submittedName>
        <fullName evidence="2">Unannotated protein</fullName>
    </submittedName>
</protein>
<evidence type="ECO:0000313" key="2">
    <source>
        <dbReference type="EMBL" id="CAB4866490.1"/>
    </source>
</evidence>
<sequence length="268" mass="27684">MRTISPDNASNADSSARVKSSGRTRLTNTAPSGTSSSLRARPTKSIVSLTGISSGVVTTLRAVIAGSARRSVIHSVCERIGPTLTKSFMASGAPNCATTCPVAAASTITRSHGARPAIDSRTSQAIFPIVNTSLTPGAAVATKSKTRAIGPMRPTTGIRRLSLRYSRSEASVSIASTLTLGCTSTGTNPTGGCSNFEAISPLASTSTTRTRLPRSDARRASPAVTVLLPTPPLPVITSRRFLRSSGTGVSWAVSWPVSWPVSCAVSWA</sequence>
<feature type="compositionally biased region" description="Polar residues" evidence="1">
    <location>
        <begin position="17"/>
        <end position="38"/>
    </location>
</feature>
<feature type="region of interest" description="Disordered" evidence="1">
    <location>
        <begin position="1"/>
        <end position="40"/>
    </location>
</feature>
<name>A0A6J7DA34_9ZZZZ</name>
<proteinExistence type="predicted"/>
<dbReference type="EMBL" id="CAFBLK010000097">
    <property type="protein sequence ID" value="CAB4866490.1"/>
    <property type="molecule type" value="Genomic_DNA"/>
</dbReference>
<evidence type="ECO:0000256" key="1">
    <source>
        <dbReference type="SAM" id="MobiDB-lite"/>
    </source>
</evidence>
<organism evidence="2">
    <name type="scientific">freshwater metagenome</name>
    <dbReference type="NCBI Taxonomy" id="449393"/>
    <lineage>
        <taxon>unclassified sequences</taxon>
        <taxon>metagenomes</taxon>
        <taxon>ecological metagenomes</taxon>
    </lineage>
</organism>